<evidence type="ECO:0000256" key="1">
    <source>
        <dbReference type="SAM" id="MobiDB-lite"/>
    </source>
</evidence>
<feature type="region of interest" description="Disordered" evidence="1">
    <location>
        <begin position="1007"/>
        <end position="1140"/>
    </location>
</feature>
<feature type="compositionally biased region" description="Basic and acidic residues" evidence="1">
    <location>
        <begin position="851"/>
        <end position="877"/>
    </location>
</feature>
<feature type="region of interest" description="Disordered" evidence="1">
    <location>
        <begin position="672"/>
        <end position="694"/>
    </location>
</feature>
<feature type="compositionally biased region" description="Pro residues" evidence="1">
    <location>
        <begin position="1296"/>
        <end position="1305"/>
    </location>
</feature>
<keyword evidence="3" id="KW-1185">Reference proteome</keyword>
<dbReference type="InterPro" id="IPR014752">
    <property type="entry name" value="Arrestin-like_C"/>
</dbReference>
<feature type="compositionally biased region" description="Low complexity" evidence="1">
    <location>
        <begin position="1273"/>
        <end position="1295"/>
    </location>
</feature>
<feature type="region of interest" description="Disordered" evidence="1">
    <location>
        <begin position="1527"/>
        <end position="1556"/>
    </location>
</feature>
<feature type="region of interest" description="Disordered" evidence="1">
    <location>
        <begin position="464"/>
        <end position="487"/>
    </location>
</feature>
<dbReference type="OrthoDB" id="298939at2759"/>
<feature type="compositionally biased region" description="Pro residues" evidence="1">
    <location>
        <begin position="1318"/>
        <end position="1329"/>
    </location>
</feature>
<feature type="compositionally biased region" description="Low complexity" evidence="1">
    <location>
        <begin position="1124"/>
        <end position="1138"/>
    </location>
</feature>
<feature type="region of interest" description="Disordered" evidence="1">
    <location>
        <begin position="1154"/>
        <end position="1202"/>
    </location>
</feature>
<feature type="compositionally biased region" description="Polar residues" evidence="1">
    <location>
        <begin position="1"/>
        <end position="15"/>
    </location>
</feature>
<feature type="compositionally biased region" description="Polar residues" evidence="1">
    <location>
        <begin position="1397"/>
        <end position="1421"/>
    </location>
</feature>
<feature type="region of interest" description="Disordered" evidence="1">
    <location>
        <begin position="1250"/>
        <end position="1440"/>
    </location>
</feature>
<reference evidence="2 3" key="1">
    <citation type="submission" date="2020-01" db="EMBL/GenBank/DDBJ databases">
        <authorList>
            <person name="Gupta K D."/>
        </authorList>
    </citation>
    <scope>NUCLEOTIDE SEQUENCE [LARGE SCALE GENOMIC DNA]</scope>
</reference>
<dbReference type="Proteomes" id="UP000467700">
    <property type="component" value="Unassembled WGS sequence"/>
</dbReference>
<feature type="region of interest" description="Disordered" evidence="1">
    <location>
        <begin position="533"/>
        <end position="580"/>
    </location>
</feature>
<evidence type="ECO:0000313" key="2">
    <source>
        <dbReference type="EMBL" id="CAA7265765.1"/>
    </source>
</evidence>
<feature type="compositionally biased region" description="Low complexity" evidence="1">
    <location>
        <begin position="1011"/>
        <end position="1020"/>
    </location>
</feature>
<evidence type="ECO:0000313" key="3">
    <source>
        <dbReference type="Proteomes" id="UP000467700"/>
    </source>
</evidence>
<feature type="compositionally biased region" description="Low complexity" evidence="1">
    <location>
        <begin position="1370"/>
        <end position="1381"/>
    </location>
</feature>
<sequence length="1580" mass="166762">MASSQALPEPMNSSPHHPKVKLTTTLADPTFVAGKHVSGKLEMECRADRGLGIGIMMVELFAIQELTSRDHSATSTFIHSRRLFQGPGLPPSNAVQAHPMPGDPPLPQHYYQARRGRSTFLFRIPIPASSPSSITFSSGLAKVRYELRASVGVFWKNEKRLVVDKHSVDVVEAYPDDACLGRIPEAVVVGESGKLWMQGRLTSGVVTAGGSACLELQVKNHSSKKNTGLTLAVTRTLYLPAGTQRQAPVLISDTLTTVPFRGPEYIVPPGAEGVANLVFDVPKYARGVRGGTLDGEESEGGPRHSESLFEIRCKVEVKFTLGMGSKDLLLEMPIDIVHPKALPPPQDLPGPYGQPYSVAEPVYDYNPYYHPPTSPAPLQLPYIDPIQNQVWLPPPPIPIQGHPYYQPTPQPYYAAQDPTLFVPANGAPHIPRPLSAGPVASASQMLLPVVPGLPDPYAPAPLLPLHDLAHPPEPMAQSHEAEEGKGERALRVTQHLRMSSRTRSVSPQSHRYPLPVPPQTMLENAAAAPISIPLQRQGRRLPAPPPLLLRQDNLSTSPPGGSDGVVHSPRPQLTPKHSFTRDPVLGATVKSERVEELEKMADVVARKSQDLSNDVPKGIMATLEAAAAEEKATEEANVNKTLPGPPVPSGKQKDLLALPSRARADLFFAADKQEPPMKETSPLPSDQTPPTPALVAVPSRRNELLKTESGLDALERRLLAEVGTRNFDSRHHAPRDQPHPDVRSVLPIDTALEAPSRPIPIPVKSPEPLNDSAISSLTLAGGLGGGDDSDGEFDGRTHRAGRSRNGGSGDEGEVGLFVGSAGRSPDAGSMGLHMHMHMRERAEGSTPTKTSKKEREKTKSDAEGKSDKEKEKKEGKTSGKKKDRSSTKFAGKGRVAAWLGGIDPDVPPQEQIIPPSPSVVRGPNFTLLDDDPEEDNFPSPVPLITPVERQPVPEAEADPSKDVSAPPNPRSSGFVPIARLKRDTIRGRPLVTRDATVVEEARKVQNLWSDASVAGSASAPPGLPSPRQDEHTTPKIPAQTPGYALKSPFVIAPTARPQSIRTDRRVSPPSARPNPIPGSTTNLRLYANVILNSSAANADPNPHSHSDKYSQPNTSPNPNPSPADPSSSSKPSTGTSRPVLPLSYSAAAKAVWKAPPPLPAKDHALSAYPPASASTPAAQASSLSVQNKPHPQAKLPSFPPLDPEVKYDIRSARGGRGGKVTSVANLWASGAIPGLVGSNGNANGVGRVEFGRVKDGGGVQGKRLSAVEEGKVPSASASASASAGKSANAAVATAKPKPPPPPAAPKPEKKLFSAAVMTPPPARSVPPPFASSATKPAAPPPVAPKPQQHNPEAQKRPDSRNLFSAPSPPSSSSAAVAAASKPAPPPPPGVKRVPSMTRLQPTTNGLYPSSKPPSRSTSGKITPTDGVGKPSSKPPLLTPNVKPPIAALNLRFKAGDPAVVSSSHAVPTLSSTASLARPNPRPTSGLGLPKPKLSVPPLVASTSLGGVAKASGDARVDGGGKVVGKAVLGPGLGKVEEHKEVQGERPPSPSKPNNDLAFGQARLRDLIRKYQGVNGPPQRA</sequence>
<feature type="region of interest" description="Disordered" evidence="1">
    <location>
        <begin position="1458"/>
        <end position="1493"/>
    </location>
</feature>
<dbReference type="Gene3D" id="2.60.40.640">
    <property type="match status" value="1"/>
</dbReference>
<name>A0A8S0W0V5_CYCAE</name>
<gene>
    <name evidence="2" type="ORF">AAE3_LOCUS7916</name>
</gene>
<dbReference type="EMBL" id="CACVBS010000050">
    <property type="protein sequence ID" value="CAA7265765.1"/>
    <property type="molecule type" value="Genomic_DNA"/>
</dbReference>
<feature type="compositionally biased region" description="Low complexity" evidence="1">
    <location>
        <begin position="1165"/>
        <end position="1184"/>
    </location>
</feature>
<feature type="region of interest" description="Disordered" evidence="1">
    <location>
        <begin position="753"/>
        <end position="976"/>
    </location>
</feature>
<feature type="compositionally biased region" description="Polar residues" evidence="1">
    <location>
        <begin position="1460"/>
        <end position="1474"/>
    </location>
</feature>
<evidence type="ECO:0008006" key="4">
    <source>
        <dbReference type="Google" id="ProtNLM"/>
    </source>
</evidence>
<feature type="region of interest" description="Disordered" evidence="1">
    <location>
        <begin position="631"/>
        <end position="651"/>
    </location>
</feature>
<feature type="region of interest" description="Disordered" evidence="1">
    <location>
        <begin position="1"/>
        <end position="21"/>
    </location>
</feature>
<accession>A0A8S0W0V5</accession>
<organism evidence="2 3">
    <name type="scientific">Cyclocybe aegerita</name>
    <name type="common">Black poplar mushroom</name>
    <name type="synonym">Agrocybe aegerita</name>
    <dbReference type="NCBI Taxonomy" id="1973307"/>
    <lineage>
        <taxon>Eukaryota</taxon>
        <taxon>Fungi</taxon>
        <taxon>Dikarya</taxon>
        <taxon>Basidiomycota</taxon>
        <taxon>Agaricomycotina</taxon>
        <taxon>Agaricomycetes</taxon>
        <taxon>Agaricomycetidae</taxon>
        <taxon>Agaricales</taxon>
        <taxon>Agaricineae</taxon>
        <taxon>Bolbitiaceae</taxon>
        <taxon>Cyclocybe</taxon>
    </lineage>
</organism>
<feature type="compositionally biased region" description="Basic and acidic residues" evidence="1">
    <location>
        <begin position="1534"/>
        <end position="1543"/>
    </location>
</feature>
<proteinExistence type="predicted"/>
<comment type="caution">
    <text evidence="2">The sequence shown here is derived from an EMBL/GenBank/DDBJ whole genome shotgun (WGS) entry which is preliminary data.</text>
</comment>
<protein>
    <recommendedName>
        <fullName evidence="4">Arrestin-like N-terminal domain-containing protein</fullName>
    </recommendedName>
</protein>